<evidence type="ECO:0000259" key="3">
    <source>
        <dbReference type="Pfam" id="PF00483"/>
    </source>
</evidence>
<dbReference type="SUPFAM" id="SSF53448">
    <property type="entry name" value="Nucleotide-diphospho-sugar transferases"/>
    <property type="match status" value="2"/>
</dbReference>
<dbReference type="Proteomes" id="UP000468668">
    <property type="component" value="Unassembled WGS sequence"/>
</dbReference>
<reference evidence="6 7" key="1">
    <citation type="submission" date="2019-09" db="EMBL/GenBank/DDBJ databases">
        <title>Whole genome shotgun sequencing (WGS) of Ellagibacter isourolithinifaciens DSM 104140(T) and Adlercreutzia muris DSM 29508(T).</title>
        <authorList>
            <person name="Stoll D.A."/>
            <person name="Danylec N."/>
            <person name="Huch M."/>
        </authorList>
    </citation>
    <scope>NUCLEOTIDE SEQUENCE [LARGE SCALE GENOMIC DNA]</scope>
    <source>
        <strain evidence="6 7">DSM 104140</strain>
    </source>
</reference>
<gene>
    <name evidence="6" type="ORF">F8C90_01095</name>
</gene>
<feature type="domain" description="Nucleotidyl transferase" evidence="3">
    <location>
        <begin position="662"/>
        <end position="730"/>
    </location>
</feature>
<dbReference type="RefSeq" id="WP_158048591.1">
    <property type="nucleotide sequence ID" value="NZ_WAJR01000001.1"/>
</dbReference>
<evidence type="ECO:0000313" key="6">
    <source>
        <dbReference type="EMBL" id="KAB1643005.1"/>
    </source>
</evidence>
<dbReference type="OrthoDB" id="179763at2"/>
<dbReference type="Pfam" id="PF12804">
    <property type="entry name" value="NTP_transf_3"/>
    <property type="match status" value="1"/>
</dbReference>
<dbReference type="SUPFAM" id="SSF46785">
    <property type="entry name" value="Winged helix' DNA-binding domain"/>
    <property type="match status" value="1"/>
</dbReference>
<dbReference type="Gene3D" id="3.90.1200.10">
    <property type="match status" value="1"/>
</dbReference>
<dbReference type="PANTHER" id="PTHR43584">
    <property type="entry name" value="NUCLEOTIDYL TRANSFERASE"/>
    <property type="match status" value="1"/>
</dbReference>
<dbReference type="EMBL" id="WAJR01000001">
    <property type="protein sequence ID" value="KAB1643005.1"/>
    <property type="molecule type" value="Genomic_DNA"/>
</dbReference>
<dbReference type="InterPro" id="IPR005835">
    <property type="entry name" value="NTP_transferase_dom"/>
</dbReference>
<dbReference type="AlphaFoldDB" id="A0A6N6NUK3"/>
<keyword evidence="1 6" id="KW-0808">Transferase</keyword>
<evidence type="ECO:0000313" key="7">
    <source>
        <dbReference type="Proteomes" id="UP000468668"/>
    </source>
</evidence>
<keyword evidence="2" id="KW-0548">Nucleotidyltransferase</keyword>
<feature type="domain" description="MobA-like NTP transferase" evidence="5">
    <location>
        <begin position="69"/>
        <end position="144"/>
    </location>
</feature>
<accession>A0A6N6NUK3</accession>
<proteinExistence type="predicted"/>
<evidence type="ECO:0000259" key="4">
    <source>
        <dbReference type="Pfam" id="PF01636"/>
    </source>
</evidence>
<sequence length="894" mass="100640">MLSRSEFDVMLALKKTPAASQRAIALRCGMSLGTVNAVVKSLVDRGLVEGGTLTAEGEDELSPYKVRNAVIMAAGLSSRMAPLSYECPKGVLKVRGEVLIERQIRQLKEAGIDDITVVVGFKKEEFFYLEDLFGVKIVVNTDYATRNNHATLFQVRDIIGNTYICSSDNYFASNPFERYVYDSYYAAVFEEGETDEYCLQTRGRDKRITGAVVGGSHSWVIMGHAYWTRDFTCDFMRFLSQEYHLTETVGKLWDDIFLEHADELRMYMRPYEKGEIREFDSLYQLQDFDPLFIENVASNVLDNICATLNCQRGDISNVKPIKKGLTNLSFYFECRGEAFVYRHPGAGTDEIINRQAETYALKIASDLGLDSSFVYEDPNLGWKISRYIPDCVSFDYGNDEHVGRALSLVRRLHESGADSPWSFDFYDEACKIESLLAAEDWSFPADFFEVKRKIERLVPLVRAGSGAPVLCHNDFYGPNILVHGDGLCLIDWEYAAMGDYGCDFGNFVAQGSGYSVERAKQAVPLYFGREATADEVFHLIACTAIVGWYWYVWAMHRELKGAPVGEWFYVWYRSAKDYAEAALSMAQAVGMPTTGAGALSYEEFVVLAQAEAKMRGTVHPESIDDASRDAVSARLCEDGLLADGAVTPRGLAALEPYRAKRAVLLAAGFGSRLLPVTVNTPKPLARVHGVRIIDRLIDAVMAAGIDEIYIVRGYLAEEFDQLLSKYPNLHFIDNPLFDQTNNVSSAVAACGHFERAYVFESDLFLTNSTLVSKYQYQSNYLGFPVERTDDWYFDADGEGVIECLAKGKDAPCWQMVGLSYWTAADGARLARDIPEVFERDDARQIFWDDVAIVRRPEEYSVHVRRCSPDDILEIDDFDDLRRIDPAYVVRHKDA</sequence>
<evidence type="ECO:0000259" key="5">
    <source>
        <dbReference type="Pfam" id="PF12804"/>
    </source>
</evidence>
<dbReference type="InterPro" id="IPR050065">
    <property type="entry name" value="GlmU-like"/>
</dbReference>
<dbReference type="PANTHER" id="PTHR43584:SF5">
    <property type="entry name" value="PROTEIN LICC"/>
    <property type="match status" value="1"/>
</dbReference>
<feature type="domain" description="Aminoglycoside phosphotransferase" evidence="4">
    <location>
        <begin position="399"/>
        <end position="509"/>
    </location>
</feature>
<dbReference type="InterPro" id="IPR036388">
    <property type="entry name" value="WH-like_DNA-bd_sf"/>
</dbReference>
<dbReference type="Pfam" id="PF13412">
    <property type="entry name" value="HTH_24"/>
    <property type="match status" value="1"/>
</dbReference>
<organism evidence="6 7">
    <name type="scientific">Ellagibacter isourolithinifaciens</name>
    <dbReference type="NCBI Taxonomy" id="2137581"/>
    <lineage>
        <taxon>Bacteria</taxon>
        <taxon>Bacillati</taxon>
        <taxon>Actinomycetota</taxon>
        <taxon>Coriobacteriia</taxon>
        <taxon>Eggerthellales</taxon>
        <taxon>Eggerthellaceae</taxon>
        <taxon>Ellagibacter</taxon>
    </lineage>
</organism>
<dbReference type="Gene3D" id="3.30.200.20">
    <property type="entry name" value="Phosphorylase Kinase, domain 1"/>
    <property type="match status" value="1"/>
</dbReference>
<dbReference type="Gene3D" id="3.90.550.10">
    <property type="entry name" value="Spore Coat Polysaccharide Biosynthesis Protein SpsA, Chain A"/>
    <property type="match status" value="2"/>
</dbReference>
<dbReference type="GeneID" id="98656998"/>
<dbReference type="InterPro" id="IPR011009">
    <property type="entry name" value="Kinase-like_dom_sf"/>
</dbReference>
<dbReference type="Pfam" id="PF00483">
    <property type="entry name" value="NTP_transferase"/>
    <property type="match status" value="1"/>
</dbReference>
<dbReference type="InterPro" id="IPR036390">
    <property type="entry name" value="WH_DNA-bd_sf"/>
</dbReference>
<dbReference type="Gene3D" id="1.10.10.10">
    <property type="entry name" value="Winged helix-like DNA-binding domain superfamily/Winged helix DNA-binding domain"/>
    <property type="match status" value="1"/>
</dbReference>
<dbReference type="InterPro" id="IPR002575">
    <property type="entry name" value="Aminoglycoside_PTrfase"/>
</dbReference>
<dbReference type="GO" id="GO:0016779">
    <property type="term" value="F:nucleotidyltransferase activity"/>
    <property type="evidence" value="ECO:0007669"/>
    <property type="project" value="UniProtKB-KW"/>
</dbReference>
<evidence type="ECO:0000256" key="1">
    <source>
        <dbReference type="ARBA" id="ARBA00022679"/>
    </source>
</evidence>
<dbReference type="Pfam" id="PF01636">
    <property type="entry name" value="APH"/>
    <property type="match status" value="1"/>
</dbReference>
<dbReference type="SUPFAM" id="SSF56112">
    <property type="entry name" value="Protein kinase-like (PK-like)"/>
    <property type="match status" value="1"/>
</dbReference>
<dbReference type="InterPro" id="IPR025877">
    <property type="entry name" value="MobA-like_NTP_Trfase"/>
</dbReference>
<name>A0A6N6NUK3_9ACTN</name>
<protein>
    <submittedName>
        <fullName evidence="6">NTP transferase domain-containing protein</fullName>
    </submittedName>
</protein>
<comment type="caution">
    <text evidence="6">The sequence shown here is derived from an EMBL/GenBank/DDBJ whole genome shotgun (WGS) entry which is preliminary data.</text>
</comment>
<dbReference type="CDD" id="cd05151">
    <property type="entry name" value="ChoK-like"/>
    <property type="match status" value="1"/>
</dbReference>
<evidence type="ECO:0000256" key="2">
    <source>
        <dbReference type="ARBA" id="ARBA00022695"/>
    </source>
</evidence>
<dbReference type="CDD" id="cd02523">
    <property type="entry name" value="PC_cytidylyltransferase"/>
    <property type="match status" value="2"/>
</dbReference>
<dbReference type="InterPro" id="IPR029044">
    <property type="entry name" value="Nucleotide-diphossugar_trans"/>
</dbReference>
<keyword evidence="7" id="KW-1185">Reference proteome</keyword>